<gene>
    <name evidence="2" type="ORF">A6X21_21870</name>
</gene>
<reference evidence="2 3" key="1">
    <citation type="submission" date="2016-05" db="EMBL/GenBank/DDBJ databases">
        <title>Genomic and physiological characterization of Planctopirus sp. isolated from fresh water lake.</title>
        <authorList>
            <person name="Subhash Y."/>
            <person name="Ramana C."/>
        </authorList>
    </citation>
    <scope>NUCLEOTIDE SEQUENCE [LARGE SCALE GENOMIC DNA]</scope>
    <source>
        <strain evidence="2 3">JC280</strain>
    </source>
</reference>
<accession>A0A1C3EFC7</accession>
<evidence type="ECO:0000313" key="3">
    <source>
        <dbReference type="Proteomes" id="UP000094828"/>
    </source>
</evidence>
<sequence length="169" mass="19372">MSAMPQSPFEELEYLADFLPSNGESIVVSRRDGELVCEAVKHPQKSDPLDDPALYGRLVQINERLQRLSVRPIVIGVLAWFWLCVAHHQGMDVGVSGWFLDVGFALLIGVAISSWIQYRQWKLFRKIHHESLARQLRQTRIDQHTLIGALRHQPELRLLFSQLVQATSH</sequence>
<dbReference type="AlphaFoldDB" id="A0A1C3EFC7"/>
<keyword evidence="1" id="KW-1133">Transmembrane helix</keyword>
<evidence type="ECO:0000256" key="1">
    <source>
        <dbReference type="SAM" id="Phobius"/>
    </source>
</evidence>
<keyword evidence="3" id="KW-1185">Reference proteome</keyword>
<evidence type="ECO:0000313" key="2">
    <source>
        <dbReference type="EMBL" id="ODA31923.1"/>
    </source>
</evidence>
<dbReference type="Proteomes" id="UP000094828">
    <property type="component" value="Unassembled WGS sequence"/>
</dbReference>
<proteinExistence type="predicted"/>
<dbReference type="EMBL" id="LYDR01000072">
    <property type="protein sequence ID" value="ODA31923.1"/>
    <property type="molecule type" value="Genomic_DNA"/>
</dbReference>
<feature type="transmembrane region" description="Helical" evidence="1">
    <location>
        <begin position="68"/>
        <end position="89"/>
    </location>
</feature>
<organism evidence="2 3">
    <name type="scientific">Planctopirus hydrillae</name>
    <dbReference type="NCBI Taxonomy" id="1841610"/>
    <lineage>
        <taxon>Bacteria</taxon>
        <taxon>Pseudomonadati</taxon>
        <taxon>Planctomycetota</taxon>
        <taxon>Planctomycetia</taxon>
        <taxon>Planctomycetales</taxon>
        <taxon>Planctomycetaceae</taxon>
        <taxon>Planctopirus</taxon>
    </lineage>
</organism>
<keyword evidence="1" id="KW-0812">Transmembrane</keyword>
<comment type="caution">
    <text evidence="2">The sequence shown here is derived from an EMBL/GenBank/DDBJ whole genome shotgun (WGS) entry which is preliminary data.</text>
</comment>
<name>A0A1C3EFC7_9PLAN</name>
<feature type="transmembrane region" description="Helical" evidence="1">
    <location>
        <begin position="95"/>
        <end position="116"/>
    </location>
</feature>
<keyword evidence="1" id="KW-0472">Membrane</keyword>
<protein>
    <submittedName>
        <fullName evidence="2">Uncharacterized protein</fullName>
    </submittedName>
</protein>